<dbReference type="Pfam" id="PF10294">
    <property type="entry name" value="Methyltransf_16"/>
    <property type="match status" value="2"/>
</dbReference>
<dbReference type="PANTHER" id="PTHR14614">
    <property type="entry name" value="HEPATOCELLULAR CARCINOMA-ASSOCIATED ANTIGEN"/>
    <property type="match status" value="1"/>
</dbReference>
<keyword evidence="5" id="KW-1185">Reference proteome</keyword>
<dbReference type="InParanoid" id="A0A482WLW6"/>
<comment type="similarity">
    <text evidence="1">Belongs to the class I-like SAM-binding methyltransferase superfamily. EEF2KMT family.</text>
</comment>
<dbReference type="OrthoDB" id="194386at2759"/>
<feature type="domain" description="FAM86 N-terminal" evidence="3">
    <location>
        <begin position="10"/>
        <end position="94"/>
    </location>
</feature>
<proteinExistence type="inferred from homology"/>
<dbReference type="Proteomes" id="UP000291343">
    <property type="component" value="Unassembled WGS sequence"/>
</dbReference>
<dbReference type="SUPFAM" id="SSF53335">
    <property type="entry name" value="S-adenosyl-L-methionine-dependent methyltransferases"/>
    <property type="match status" value="1"/>
</dbReference>
<dbReference type="InterPro" id="IPR029063">
    <property type="entry name" value="SAM-dependent_MTases_sf"/>
</dbReference>
<name>A0A482WLW6_LAOST</name>
<dbReference type="STRING" id="195883.A0A482WLW6"/>
<protein>
    <recommendedName>
        <fullName evidence="3">FAM86 N-terminal domain-containing protein</fullName>
    </recommendedName>
</protein>
<dbReference type="GO" id="GO:0032991">
    <property type="term" value="C:protein-containing complex"/>
    <property type="evidence" value="ECO:0007669"/>
    <property type="project" value="TreeGrafter"/>
</dbReference>
<comment type="caution">
    <text evidence="4">The sequence shown here is derived from an EMBL/GenBank/DDBJ whole genome shotgun (WGS) entry which is preliminary data.</text>
</comment>
<reference evidence="4 5" key="1">
    <citation type="journal article" date="2017" name="Gigascience">
        <title>Genome sequence of the small brown planthopper, Laodelphax striatellus.</title>
        <authorList>
            <person name="Zhu J."/>
            <person name="Jiang F."/>
            <person name="Wang X."/>
            <person name="Yang P."/>
            <person name="Bao Y."/>
            <person name="Zhao W."/>
            <person name="Wang W."/>
            <person name="Lu H."/>
            <person name="Wang Q."/>
            <person name="Cui N."/>
            <person name="Li J."/>
            <person name="Chen X."/>
            <person name="Luo L."/>
            <person name="Yu J."/>
            <person name="Kang L."/>
            <person name="Cui F."/>
        </authorList>
    </citation>
    <scope>NUCLEOTIDE SEQUENCE [LARGE SCALE GENOMIC DNA]</scope>
    <source>
        <strain evidence="4">Lst14</strain>
    </source>
</reference>
<dbReference type="FunCoup" id="A0A482WLW6">
    <property type="interactions" value="1050"/>
</dbReference>
<organism evidence="4 5">
    <name type="scientific">Laodelphax striatellus</name>
    <name type="common">Small brown planthopper</name>
    <name type="synonym">Delphax striatella</name>
    <dbReference type="NCBI Taxonomy" id="195883"/>
    <lineage>
        <taxon>Eukaryota</taxon>
        <taxon>Metazoa</taxon>
        <taxon>Ecdysozoa</taxon>
        <taxon>Arthropoda</taxon>
        <taxon>Hexapoda</taxon>
        <taxon>Insecta</taxon>
        <taxon>Pterygota</taxon>
        <taxon>Neoptera</taxon>
        <taxon>Paraneoptera</taxon>
        <taxon>Hemiptera</taxon>
        <taxon>Auchenorrhyncha</taxon>
        <taxon>Fulgoroidea</taxon>
        <taxon>Delphacidae</taxon>
        <taxon>Criomorphinae</taxon>
        <taxon>Laodelphax</taxon>
    </lineage>
</organism>
<sequence>MNQTDQISVLELLFLSATNLNNFKWDDLLALFDCNYSESQENQVKLLERTVNHSLVKKYPLKLSYQQYFLKLILKKLEQRGIEVCDQLYQKYVDLLNKDDNEEGTGSYQYKHYRLPNNEYITLSEKTSIISDGTTGLCSWQGARALTNWLWENKSFIKGKNILELGSGIGLAGLSLLSFCDPSNFYFSDCHSEVLKQLLTNVKLNLERCEDAGQDCGSAMIEDSNLIFWKTMHRGIDVRILNLPWESVVDDKPNIRPDVIMASDVVYDSSLFGSLIDTLVYFLKQGTYCAIFVCTVRNETTLESFIELAGGRELIVTELPEALPSLGYFDSDTPIKTFRITSSL</sequence>
<dbReference type="InterPro" id="IPR029426">
    <property type="entry name" value="FAM86_N"/>
</dbReference>
<evidence type="ECO:0000256" key="2">
    <source>
        <dbReference type="ARBA" id="ARBA00022679"/>
    </source>
</evidence>
<accession>A0A482WLW6</accession>
<gene>
    <name evidence="4" type="ORF">LSTR_LSTR011725</name>
</gene>
<evidence type="ECO:0000256" key="1">
    <source>
        <dbReference type="ARBA" id="ARBA00005511"/>
    </source>
</evidence>
<dbReference type="Gene3D" id="3.40.50.150">
    <property type="entry name" value="Vaccinia Virus protein VP39"/>
    <property type="match status" value="1"/>
</dbReference>
<dbReference type="SMR" id="A0A482WLW6"/>
<dbReference type="GO" id="GO:0016740">
    <property type="term" value="F:transferase activity"/>
    <property type="evidence" value="ECO:0007669"/>
    <property type="project" value="UniProtKB-KW"/>
</dbReference>
<dbReference type="InterPro" id="IPR019410">
    <property type="entry name" value="Methyltransf_16"/>
</dbReference>
<evidence type="ECO:0000259" key="3">
    <source>
        <dbReference type="Pfam" id="PF14904"/>
    </source>
</evidence>
<evidence type="ECO:0000313" key="5">
    <source>
        <dbReference type="Proteomes" id="UP000291343"/>
    </source>
</evidence>
<dbReference type="Pfam" id="PF14904">
    <property type="entry name" value="FAM86"/>
    <property type="match status" value="1"/>
</dbReference>
<evidence type="ECO:0000313" key="4">
    <source>
        <dbReference type="EMBL" id="RZF34483.1"/>
    </source>
</evidence>
<dbReference type="PANTHER" id="PTHR14614:SF130">
    <property type="entry name" value="PROTEIN-LYSINE N-METHYLTRANSFERASE EEF2KMT"/>
    <property type="match status" value="1"/>
</dbReference>
<dbReference type="AlphaFoldDB" id="A0A482WLW6"/>
<keyword evidence="2" id="KW-0808">Transferase</keyword>
<dbReference type="EMBL" id="QKKF02031305">
    <property type="protein sequence ID" value="RZF34483.1"/>
    <property type="molecule type" value="Genomic_DNA"/>
</dbReference>